<organism evidence="18 19">
    <name type="scientific">Corallococcus exercitus</name>
    <dbReference type="NCBI Taxonomy" id="2316736"/>
    <lineage>
        <taxon>Bacteria</taxon>
        <taxon>Pseudomonadati</taxon>
        <taxon>Myxococcota</taxon>
        <taxon>Myxococcia</taxon>
        <taxon>Myxococcales</taxon>
        <taxon>Cystobacterineae</taxon>
        <taxon>Myxococcaceae</taxon>
        <taxon>Corallococcus</taxon>
    </lineage>
</organism>
<evidence type="ECO:0000256" key="1">
    <source>
        <dbReference type="ARBA" id="ARBA00001933"/>
    </source>
</evidence>
<dbReference type="AlphaFoldDB" id="A0A3A8HZI4"/>
<dbReference type="EMBL" id="JABFJV010000148">
    <property type="protein sequence ID" value="NOK36170.1"/>
    <property type="molecule type" value="Genomic_DNA"/>
</dbReference>
<evidence type="ECO:0000256" key="16">
    <source>
        <dbReference type="RuleBase" id="RU004516"/>
    </source>
</evidence>
<dbReference type="SUPFAM" id="SSF56752">
    <property type="entry name" value="D-aminoacid aminotransferase-like PLP-dependent enzymes"/>
    <property type="match status" value="1"/>
</dbReference>
<evidence type="ECO:0000256" key="2">
    <source>
        <dbReference type="ARBA" id="ARBA00003109"/>
    </source>
</evidence>
<keyword evidence="19" id="KW-1185">Reference proteome</keyword>
<comment type="catalytic activity">
    <reaction evidence="14 17">
        <text>L-leucine + 2-oxoglutarate = 4-methyl-2-oxopentanoate + L-glutamate</text>
        <dbReference type="Rhea" id="RHEA:18321"/>
        <dbReference type="ChEBI" id="CHEBI:16810"/>
        <dbReference type="ChEBI" id="CHEBI:17865"/>
        <dbReference type="ChEBI" id="CHEBI:29985"/>
        <dbReference type="ChEBI" id="CHEBI:57427"/>
        <dbReference type="EC" id="2.6.1.42"/>
    </reaction>
</comment>
<dbReference type="InterPro" id="IPR043131">
    <property type="entry name" value="BCAT-like_N"/>
</dbReference>
<evidence type="ECO:0000256" key="11">
    <source>
        <dbReference type="ARBA" id="ARBA00023304"/>
    </source>
</evidence>
<comment type="catalytic activity">
    <reaction evidence="12 17">
        <text>L-valine + 2-oxoglutarate = 3-methyl-2-oxobutanoate + L-glutamate</text>
        <dbReference type="Rhea" id="RHEA:24813"/>
        <dbReference type="ChEBI" id="CHEBI:11851"/>
        <dbReference type="ChEBI" id="CHEBI:16810"/>
        <dbReference type="ChEBI" id="CHEBI:29985"/>
        <dbReference type="ChEBI" id="CHEBI:57762"/>
        <dbReference type="EC" id="2.6.1.42"/>
    </reaction>
</comment>
<evidence type="ECO:0000256" key="8">
    <source>
        <dbReference type="ARBA" id="ARBA00022605"/>
    </source>
</evidence>
<dbReference type="NCBIfam" id="TIGR01122">
    <property type="entry name" value="ilvE_I"/>
    <property type="match status" value="1"/>
</dbReference>
<dbReference type="GO" id="GO:0005829">
    <property type="term" value="C:cytosol"/>
    <property type="evidence" value="ECO:0007669"/>
    <property type="project" value="TreeGrafter"/>
</dbReference>
<comment type="similarity">
    <text evidence="6 15">Belongs to the class-IV pyridoxal-phosphate-dependent aminotransferase family.</text>
</comment>
<evidence type="ECO:0000256" key="12">
    <source>
        <dbReference type="ARBA" id="ARBA00048212"/>
    </source>
</evidence>
<evidence type="ECO:0000256" key="3">
    <source>
        <dbReference type="ARBA" id="ARBA00004824"/>
    </source>
</evidence>
<dbReference type="FunFam" id="3.20.10.10:FF:000002">
    <property type="entry name" value="D-alanine aminotransferase"/>
    <property type="match status" value="1"/>
</dbReference>
<dbReference type="UniPathway" id="UPA00047">
    <property type="reaction ID" value="UER00058"/>
</dbReference>
<evidence type="ECO:0000256" key="15">
    <source>
        <dbReference type="RuleBase" id="RU004106"/>
    </source>
</evidence>
<evidence type="ECO:0000256" key="14">
    <source>
        <dbReference type="ARBA" id="ARBA00049229"/>
    </source>
</evidence>
<evidence type="ECO:0000313" key="19">
    <source>
        <dbReference type="Proteomes" id="UP000563426"/>
    </source>
</evidence>
<dbReference type="Proteomes" id="UP000563426">
    <property type="component" value="Unassembled WGS sequence"/>
</dbReference>
<comment type="cofactor">
    <cofactor evidence="1 16">
        <name>pyridoxal 5'-phosphate</name>
        <dbReference type="ChEBI" id="CHEBI:597326"/>
    </cofactor>
</comment>
<protein>
    <recommendedName>
        <fullName evidence="17">Branched-chain-amino-acid aminotransferase</fullName>
        <shortName evidence="17">BCAT</shortName>
        <ecNumber evidence="17">2.6.1.42</ecNumber>
    </recommendedName>
</protein>
<dbReference type="InterPro" id="IPR033939">
    <property type="entry name" value="BCAT_family"/>
</dbReference>
<evidence type="ECO:0000256" key="10">
    <source>
        <dbReference type="ARBA" id="ARBA00022898"/>
    </source>
</evidence>
<accession>A0A3A8HZI4</accession>
<dbReference type="InterPro" id="IPR043132">
    <property type="entry name" value="BCAT-like_C"/>
</dbReference>
<evidence type="ECO:0000256" key="4">
    <source>
        <dbReference type="ARBA" id="ARBA00004931"/>
    </source>
</evidence>
<evidence type="ECO:0000256" key="9">
    <source>
        <dbReference type="ARBA" id="ARBA00022679"/>
    </source>
</evidence>
<proteinExistence type="inferred from homology"/>
<dbReference type="InterPro" id="IPR050571">
    <property type="entry name" value="Class-IV_PLP-Dep_Aminotrnsfr"/>
</dbReference>
<evidence type="ECO:0000256" key="7">
    <source>
        <dbReference type="ARBA" id="ARBA00022576"/>
    </source>
</evidence>
<comment type="caution">
    <text evidence="18">The sequence shown here is derived from an EMBL/GenBank/DDBJ whole genome shotgun (WGS) entry which is preliminary data.</text>
</comment>
<evidence type="ECO:0000313" key="18">
    <source>
        <dbReference type="EMBL" id="NOK36170.1"/>
    </source>
</evidence>
<dbReference type="GO" id="GO:0009098">
    <property type="term" value="P:L-leucine biosynthetic process"/>
    <property type="evidence" value="ECO:0007669"/>
    <property type="project" value="UniProtKB-UniPathway"/>
</dbReference>
<comment type="pathway">
    <text evidence="5 17">Amino-acid biosynthesis; L-leucine biosynthesis; L-leucine from 3-methyl-2-oxobutanoate: step 4/4.</text>
</comment>
<dbReference type="PANTHER" id="PTHR42743:SF11">
    <property type="entry name" value="AMINODEOXYCHORISMATE LYASE"/>
    <property type="match status" value="1"/>
</dbReference>
<dbReference type="Pfam" id="PF01063">
    <property type="entry name" value="Aminotran_4"/>
    <property type="match status" value="1"/>
</dbReference>
<keyword evidence="7 17" id="KW-0032">Aminotransferase</keyword>
<dbReference type="CDD" id="cd01557">
    <property type="entry name" value="BCAT_beta_family"/>
    <property type="match status" value="1"/>
</dbReference>
<dbReference type="UniPathway" id="UPA00048">
    <property type="reaction ID" value="UER00073"/>
</dbReference>
<comment type="catalytic activity">
    <reaction evidence="13 17">
        <text>L-isoleucine + 2-oxoglutarate = (S)-3-methyl-2-oxopentanoate + L-glutamate</text>
        <dbReference type="Rhea" id="RHEA:24801"/>
        <dbReference type="ChEBI" id="CHEBI:16810"/>
        <dbReference type="ChEBI" id="CHEBI:29985"/>
        <dbReference type="ChEBI" id="CHEBI:35146"/>
        <dbReference type="ChEBI" id="CHEBI:58045"/>
        <dbReference type="EC" id="2.6.1.42"/>
    </reaction>
</comment>
<evidence type="ECO:0000256" key="17">
    <source>
        <dbReference type="RuleBase" id="RU364094"/>
    </source>
</evidence>
<sequence>MSSTSSTVLRAEHIWLDGKLMKWDEGNVHVMTHALHYGLGVFEGIRAYKTHDGRLAVFRLREHIRRLLDSAHIIMLQMPYTEDELVEATLDLLRKQKAQFANGAYLRPVAFMGDGAMGLGAVNPTRVGITAWDWGAYLGDKGMKEGIRAKVSSFTRNHVNVNMVRGKITGQYVNSILAKREAVLAGYDEAILLDISGFVAEASGENIFMVNKKGIIKTPPLSSPVLDGITRDTVLKLLRDAGHTTIEEVTVTRDALYISNEVFFTGTAAEITPVREVDNRQIGDGKPGPISRFVQETYFRVVRGQEARYADWLTYV</sequence>
<name>A0A3A8HZI4_9BACT</name>
<dbReference type="Gene3D" id="3.30.470.10">
    <property type="match status" value="1"/>
</dbReference>
<dbReference type="OrthoDB" id="9804984at2"/>
<reference evidence="18 19" key="1">
    <citation type="submission" date="2020-05" db="EMBL/GenBank/DDBJ databases">
        <authorList>
            <person name="Whitworth D."/>
        </authorList>
    </citation>
    <scope>NUCLEOTIDE SEQUENCE [LARGE SCALE GENOMIC DNA]</scope>
    <source>
        <strain evidence="18 19">AB043B</strain>
    </source>
</reference>
<dbReference type="InterPro" id="IPR036038">
    <property type="entry name" value="Aminotransferase-like"/>
</dbReference>
<dbReference type="InterPro" id="IPR018300">
    <property type="entry name" value="Aminotrans_IV_CS"/>
</dbReference>
<dbReference type="Gene3D" id="3.20.10.10">
    <property type="entry name" value="D-amino Acid Aminotransferase, subunit A, domain 2"/>
    <property type="match status" value="1"/>
</dbReference>
<keyword evidence="11 17" id="KW-0100">Branched-chain amino acid biosynthesis</keyword>
<dbReference type="InterPro" id="IPR001544">
    <property type="entry name" value="Aminotrans_IV"/>
</dbReference>
<dbReference type="PROSITE" id="PS00770">
    <property type="entry name" value="AA_TRANSFER_CLASS_4"/>
    <property type="match status" value="1"/>
</dbReference>
<dbReference type="EC" id="2.6.1.42" evidence="17"/>
<keyword evidence="8 17" id="KW-0028">Amino-acid biosynthesis</keyword>
<comment type="pathway">
    <text evidence="3 17">Amino-acid biosynthesis; L-isoleucine biosynthesis; L-isoleucine from 2-oxobutanoate: step 4/4.</text>
</comment>
<keyword evidence="9 17" id="KW-0808">Transferase</keyword>
<evidence type="ECO:0000256" key="6">
    <source>
        <dbReference type="ARBA" id="ARBA00009320"/>
    </source>
</evidence>
<comment type="pathway">
    <text evidence="4 17">Amino-acid biosynthesis; L-valine biosynthesis; L-valine from pyruvate: step 4/4.</text>
</comment>
<evidence type="ECO:0000256" key="13">
    <source>
        <dbReference type="ARBA" id="ARBA00048798"/>
    </source>
</evidence>
<evidence type="ECO:0000256" key="5">
    <source>
        <dbReference type="ARBA" id="ARBA00005072"/>
    </source>
</evidence>
<dbReference type="PANTHER" id="PTHR42743">
    <property type="entry name" value="AMINO-ACID AMINOTRANSFERASE"/>
    <property type="match status" value="1"/>
</dbReference>
<comment type="function">
    <text evidence="2 17">Acts on leucine, isoleucine and valine.</text>
</comment>
<dbReference type="InterPro" id="IPR005785">
    <property type="entry name" value="B_amino_transI"/>
</dbReference>
<dbReference type="NCBIfam" id="NF005146">
    <property type="entry name" value="PRK06606.1"/>
    <property type="match status" value="1"/>
</dbReference>
<dbReference type="UniPathway" id="UPA00049">
    <property type="reaction ID" value="UER00062"/>
</dbReference>
<dbReference type="RefSeq" id="WP_120526512.1">
    <property type="nucleotide sequence ID" value="NZ_JABFJV010000148.1"/>
</dbReference>
<keyword evidence="10 16" id="KW-0663">Pyridoxal phosphate</keyword>
<dbReference type="GO" id="GO:0009097">
    <property type="term" value="P:isoleucine biosynthetic process"/>
    <property type="evidence" value="ECO:0007669"/>
    <property type="project" value="UniProtKB-UniPathway"/>
</dbReference>
<gene>
    <name evidence="17" type="primary">ilvE</name>
    <name evidence="18" type="ORF">HMI49_23490</name>
</gene>
<dbReference type="GO" id="GO:0004084">
    <property type="term" value="F:branched-chain-amino-acid transaminase activity"/>
    <property type="evidence" value="ECO:0007669"/>
    <property type="project" value="UniProtKB-EC"/>
</dbReference>
<dbReference type="GO" id="GO:0009099">
    <property type="term" value="P:L-valine biosynthetic process"/>
    <property type="evidence" value="ECO:0007669"/>
    <property type="project" value="UniProtKB-UniPathway"/>
</dbReference>